<keyword evidence="1" id="KW-1133">Transmembrane helix</keyword>
<dbReference type="EMBL" id="JBHSNO010000016">
    <property type="protein sequence ID" value="MFC5591687.1"/>
    <property type="molecule type" value="Genomic_DNA"/>
</dbReference>
<keyword evidence="3" id="KW-1185">Reference proteome</keyword>
<dbReference type="RefSeq" id="WP_381439789.1">
    <property type="nucleotide sequence ID" value="NZ_JBHSNO010000016.1"/>
</dbReference>
<accession>A0ABW0TQW3</accession>
<protein>
    <submittedName>
        <fullName evidence="2">Uncharacterized protein</fullName>
    </submittedName>
</protein>
<keyword evidence="1" id="KW-0472">Membrane</keyword>
<gene>
    <name evidence="2" type="ORF">ACFPRA_22635</name>
</gene>
<evidence type="ECO:0000313" key="3">
    <source>
        <dbReference type="Proteomes" id="UP001596109"/>
    </source>
</evidence>
<sequence>MQVLIVAISFLTAALGATAMYNAVYIPSAKIVLFLGLTTIAIYFIVKRLQQRKNKRLDRLMSFSITLFASMLLSSLVHSAWDMEKFLSRLTMMKITLVLLVIIAVYLNIVFIRAEISYKKKRGNQRIEEQPNKSYFEKRKEEKERIQRGDVRIVLGASTDTNDN</sequence>
<feature type="transmembrane region" description="Helical" evidence="1">
    <location>
        <begin position="58"/>
        <end position="81"/>
    </location>
</feature>
<organism evidence="2 3">
    <name type="scientific">Sporosarcina soli</name>
    <dbReference type="NCBI Taxonomy" id="334736"/>
    <lineage>
        <taxon>Bacteria</taxon>
        <taxon>Bacillati</taxon>
        <taxon>Bacillota</taxon>
        <taxon>Bacilli</taxon>
        <taxon>Bacillales</taxon>
        <taxon>Caryophanaceae</taxon>
        <taxon>Sporosarcina</taxon>
    </lineage>
</organism>
<keyword evidence="1" id="KW-0812">Transmembrane</keyword>
<dbReference type="Proteomes" id="UP001596109">
    <property type="component" value="Unassembled WGS sequence"/>
</dbReference>
<feature type="transmembrane region" description="Helical" evidence="1">
    <location>
        <begin position="26"/>
        <end position="46"/>
    </location>
</feature>
<name>A0ABW0TQW3_9BACL</name>
<proteinExistence type="predicted"/>
<reference evidence="3" key="1">
    <citation type="journal article" date="2019" name="Int. J. Syst. Evol. Microbiol.">
        <title>The Global Catalogue of Microorganisms (GCM) 10K type strain sequencing project: providing services to taxonomists for standard genome sequencing and annotation.</title>
        <authorList>
            <consortium name="The Broad Institute Genomics Platform"/>
            <consortium name="The Broad Institute Genome Sequencing Center for Infectious Disease"/>
            <person name="Wu L."/>
            <person name="Ma J."/>
        </authorList>
    </citation>
    <scope>NUCLEOTIDE SEQUENCE [LARGE SCALE GENOMIC DNA]</scope>
    <source>
        <strain evidence="3">CGMCC 4.1434</strain>
    </source>
</reference>
<evidence type="ECO:0000256" key="1">
    <source>
        <dbReference type="SAM" id="Phobius"/>
    </source>
</evidence>
<comment type="caution">
    <text evidence="2">The sequence shown here is derived from an EMBL/GenBank/DDBJ whole genome shotgun (WGS) entry which is preliminary data.</text>
</comment>
<feature type="transmembrane region" description="Helical" evidence="1">
    <location>
        <begin position="93"/>
        <end position="112"/>
    </location>
</feature>
<evidence type="ECO:0000313" key="2">
    <source>
        <dbReference type="EMBL" id="MFC5591687.1"/>
    </source>
</evidence>